<feature type="compositionally biased region" description="Low complexity" evidence="1">
    <location>
        <begin position="350"/>
        <end position="363"/>
    </location>
</feature>
<dbReference type="InterPro" id="IPR011333">
    <property type="entry name" value="SKP1/BTB/POZ_sf"/>
</dbReference>
<reference evidence="3 4" key="1">
    <citation type="submission" date="2016-08" db="EMBL/GenBank/DDBJ databases">
        <title>A Parts List for Fungal Cellulosomes Revealed by Comparative Genomics.</title>
        <authorList>
            <consortium name="DOE Joint Genome Institute"/>
            <person name="Haitjema C.H."/>
            <person name="Gilmore S.P."/>
            <person name="Henske J.K."/>
            <person name="Solomon K.V."/>
            <person name="De Groot R."/>
            <person name="Kuo A."/>
            <person name="Mondo S.J."/>
            <person name="Salamov A.A."/>
            <person name="Labutti K."/>
            <person name="Zhao Z."/>
            <person name="Chiniquy J."/>
            <person name="Barry K."/>
            <person name="Brewer H.M."/>
            <person name="Purvine S.O."/>
            <person name="Wright A.T."/>
            <person name="Boxma B."/>
            <person name="Van Alen T."/>
            <person name="Hackstein J.H."/>
            <person name="Baker S.E."/>
            <person name="Grigoriev I.V."/>
            <person name="O'Malley M.A."/>
        </authorList>
    </citation>
    <scope>NUCLEOTIDE SEQUENCE [LARGE SCALE GENOMIC DNA]</scope>
    <source>
        <strain evidence="3 4">G1</strain>
    </source>
</reference>
<feature type="domain" description="SANT and BTB" evidence="2">
    <location>
        <begin position="1"/>
        <end position="73"/>
    </location>
</feature>
<dbReference type="PANTHER" id="PTHR20946:SF0">
    <property type="entry name" value="SANT AND BTB DOMAIN REGULATOR OF CLASS SWITCH RECOMBINATION"/>
    <property type="match status" value="1"/>
</dbReference>
<comment type="caution">
    <text evidence="3">The sequence shown here is derived from an EMBL/GenBank/DDBJ whole genome shotgun (WGS) entry which is preliminary data.</text>
</comment>
<dbReference type="InterPro" id="IPR021777">
    <property type="entry name" value="SANBR_BTB"/>
</dbReference>
<sequence>MKYFESFLQNKINNGTILNNSKIEIDVHCDIEVFEWLISYLMKKNVALTKRTVISILISSNFLRMEKLEKECIKYFHDNINDILNVPFDMTCINNELLTKLLNSFTEIELDSINDKKDKIISQFYILKLEQLLILLEKKFVTFSRCQYCFCFYANNLKYKVFCPFAKSYIDFHGNIVMTHKPEENFNATEYIVNLIENSQYSAKEIYWHIWNSFKSFKCRNCNNLFYPEQQVTCLYHPKEKVSSEGEYTMNSCCNTKNYKFHPFYLSKGCQYKAHIPQNPNDEKIIKVCRKATLAITKSICNELNESFKGKNCNYSYNYITEIDLRNFGTWSDINLISNNQINEKLTNQNGNISINSTNNTNGRQNKNETEKSKKKKIETYLIKEREKLLMNSIMEGLSPPN</sequence>
<dbReference type="OrthoDB" id="550012at2759"/>
<accession>A0A1Y2DDN9</accession>
<dbReference type="Pfam" id="PF11822">
    <property type="entry name" value="BTB_SANBR"/>
    <property type="match status" value="1"/>
</dbReference>
<dbReference type="EMBL" id="MCOG01000070">
    <property type="protein sequence ID" value="ORY57380.1"/>
    <property type="molecule type" value="Genomic_DNA"/>
</dbReference>
<keyword evidence="4" id="KW-1185">Reference proteome</keyword>
<dbReference type="Proteomes" id="UP000193920">
    <property type="component" value="Unassembled WGS sequence"/>
</dbReference>
<evidence type="ECO:0000259" key="2">
    <source>
        <dbReference type="Pfam" id="PF11822"/>
    </source>
</evidence>
<dbReference type="PANTHER" id="PTHR20946">
    <property type="entry name" value="SANT AND BTB DOMAIN REGULATOR OF CLASS SWITCH RECOMBINATION"/>
    <property type="match status" value="1"/>
</dbReference>
<feature type="region of interest" description="Disordered" evidence="1">
    <location>
        <begin position="350"/>
        <end position="377"/>
    </location>
</feature>
<evidence type="ECO:0000313" key="4">
    <source>
        <dbReference type="Proteomes" id="UP000193920"/>
    </source>
</evidence>
<protein>
    <recommendedName>
        <fullName evidence="2">SANT and BTB domain-containing protein</fullName>
    </recommendedName>
</protein>
<proteinExistence type="predicted"/>
<evidence type="ECO:0000313" key="3">
    <source>
        <dbReference type="EMBL" id="ORY57380.1"/>
    </source>
</evidence>
<gene>
    <name evidence="3" type="ORF">LY90DRAFT_669211</name>
</gene>
<dbReference type="AlphaFoldDB" id="A0A1Y2DDN9"/>
<dbReference type="STRING" id="1754190.A0A1Y2DDN9"/>
<name>A0A1Y2DDN9_9FUNG</name>
<evidence type="ECO:0000256" key="1">
    <source>
        <dbReference type="SAM" id="MobiDB-lite"/>
    </source>
</evidence>
<feature type="compositionally biased region" description="Basic and acidic residues" evidence="1">
    <location>
        <begin position="366"/>
        <end position="377"/>
    </location>
</feature>
<dbReference type="Gene3D" id="3.30.710.10">
    <property type="entry name" value="Potassium Channel Kv1.1, Chain A"/>
    <property type="match status" value="1"/>
</dbReference>
<dbReference type="InterPro" id="IPR045902">
    <property type="entry name" value="SANBR-like"/>
</dbReference>
<organism evidence="3 4">
    <name type="scientific">Neocallimastix californiae</name>
    <dbReference type="NCBI Taxonomy" id="1754190"/>
    <lineage>
        <taxon>Eukaryota</taxon>
        <taxon>Fungi</taxon>
        <taxon>Fungi incertae sedis</taxon>
        <taxon>Chytridiomycota</taxon>
        <taxon>Chytridiomycota incertae sedis</taxon>
        <taxon>Neocallimastigomycetes</taxon>
        <taxon>Neocallimastigales</taxon>
        <taxon>Neocallimastigaceae</taxon>
        <taxon>Neocallimastix</taxon>
    </lineage>
</organism>